<dbReference type="KEGG" id="nnu:109114838"/>
<accession>A0A1U8Q6F5</accession>
<feature type="domain" description="Reverse transcriptase Ty1/copia-type" evidence="1">
    <location>
        <begin position="50"/>
        <end position="129"/>
    </location>
</feature>
<dbReference type="PANTHER" id="PTHR11439:SF497">
    <property type="entry name" value="CYSTEINE-RICH RLK (RECEPTOR-LIKE PROTEIN KINASE) 8"/>
    <property type="match status" value="1"/>
</dbReference>
<dbReference type="AlphaFoldDB" id="A0A1U8Q6F5"/>
<evidence type="ECO:0000259" key="1">
    <source>
        <dbReference type="Pfam" id="PF07727"/>
    </source>
</evidence>
<organism evidence="2 3">
    <name type="scientific">Nelumbo nucifera</name>
    <name type="common">Sacred lotus</name>
    <dbReference type="NCBI Taxonomy" id="4432"/>
    <lineage>
        <taxon>Eukaryota</taxon>
        <taxon>Viridiplantae</taxon>
        <taxon>Streptophyta</taxon>
        <taxon>Embryophyta</taxon>
        <taxon>Tracheophyta</taxon>
        <taxon>Spermatophyta</taxon>
        <taxon>Magnoliopsida</taxon>
        <taxon>Proteales</taxon>
        <taxon>Nelumbonaceae</taxon>
        <taxon>Nelumbo</taxon>
    </lineage>
</organism>
<dbReference type="Pfam" id="PF07727">
    <property type="entry name" value="RVT_2"/>
    <property type="match status" value="2"/>
</dbReference>
<name>A0A1U8Q6F5_NELNU</name>
<dbReference type="RefSeq" id="XP_019053645.1">
    <property type="nucleotide sequence ID" value="XM_019198100.1"/>
</dbReference>
<gene>
    <name evidence="3" type="primary">LOC109114838</name>
</gene>
<dbReference type="SUPFAM" id="SSF56672">
    <property type="entry name" value="DNA/RNA polymerases"/>
    <property type="match status" value="1"/>
</dbReference>
<proteinExistence type="predicted"/>
<dbReference type="STRING" id="4432.A0A1U8Q6F5"/>
<feature type="domain" description="Reverse transcriptase Ty1/copia-type" evidence="1">
    <location>
        <begin position="3"/>
        <end position="41"/>
    </location>
</feature>
<dbReference type="InterPro" id="IPR043502">
    <property type="entry name" value="DNA/RNA_pol_sf"/>
</dbReference>
<evidence type="ECO:0000313" key="2">
    <source>
        <dbReference type="Proteomes" id="UP000189703"/>
    </source>
</evidence>
<protein>
    <submittedName>
        <fullName evidence="3">Uncharacterized protein LOC109114838</fullName>
    </submittedName>
</protein>
<dbReference type="Proteomes" id="UP000189703">
    <property type="component" value="Unplaced"/>
</dbReference>
<reference evidence="3" key="1">
    <citation type="submission" date="2025-08" db="UniProtKB">
        <authorList>
            <consortium name="RefSeq"/>
        </authorList>
    </citation>
    <scope>IDENTIFICATION</scope>
</reference>
<evidence type="ECO:0000313" key="3">
    <source>
        <dbReference type="RefSeq" id="XP_019053645.1"/>
    </source>
</evidence>
<dbReference type="InterPro" id="IPR013103">
    <property type="entry name" value="RVT_2"/>
</dbReference>
<dbReference type="PANTHER" id="PTHR11439">
    <property type="entry name" value="GAG-POL-RELATED RETROTRANSPOSON"/>
    <property type="match status" value="1"/>
</dbReference>
<dbReference type="GeneID" id="109114838"/>
<sequence length="237" mass="26649">MVVSVVKQWAIHQMDVKNAFLHGELKETVYMKPPLGYCTDLQLWKQGVTILLFYVDDILITEDDIEGISRLQQLLSESFKMKDLGPLTYFLGLEVNRNSRGYFVNQQKYAADLVKLANLSDYKIVDTPLELNLKPSKDDGSPLEDTTLYRQLVGSLIYLTMTQSSIFYAVQIVSQFVSSPRQPCLSAVHWIIRYVRGTLPHGIFFSSSSPIHLMAYADADWAGCPDTDGPQLAGVSS</sequence>
<dbReference type="OrthoDB" id="851380at2759"/>
<dbReference type="InParanoid" id="A0A1U8Q6F5"/>
<keyword evidence="2" id="KW-1185">Reference proteome</keyword>